<gene>
    <name evidence="2" type="ORF">FCM35_KLT02538</name>
</gene>
<dbReference type="AlphaFoldDB" id="A0A833RB19"/>
<evidence type="ECO:0000313" key="3">
    <source>
        <dbReference type="Proteomes" id="UP000623129"/>
    </source>
</evidence>
<keyword evidence="1" id="KW-0472">Membrane</keyword>
<organism evidence="2 3">
    <name type="scientific">Carex littledalei</name>
    <dbReference type="NCBI Taxonomy" id="544730"/>
    <lineage>
        <taxon>Eukaryota</taxon>
        <taxon>Viridiplantae</taxon>
        <taxon>Streptophyta</taxon>
        <taxon>Embryophyta</taxon>
        <taxon>Tracheophyta</taxon>
        <taxon>Spermatophyta</taxon>
        <taxon>Magnoliopsida</taxon>
        <taxon>Liliopsida</taxon>
        <taxon>Poales</taxon>
        <taxon>Cyperaceae</taxon>
        <taxon>Cyperoideae</taxon>
        <taxon>Cariceae</taxon>
        <taxon>Carex</taxon>
        <taxon>Carex subgen. Euthyceras</taxon>
    </lineage>
</organism>
<accession>A0A833RB19</accession>
<keyword evidence="1" id="KW-1133">Transmembrane helix</keyword>
<dbReference type="GO" id="GO:0005741">
    <property type="term" value="C:mitochondrial outer membrane"/>
    <property type="evidence" value="ECO:0007669"/>
    <property type="project" value="TreeGrafter"/>
</dbReference>
<sequence>MKRGGIKKMLAESEFKAAHEAAIEIGAKVVPGDRPHRITLDRLWARMTIMEKVFLACGFLFKILFFQSREQENEYRGIDDEDIELLNAFPPAFETLLKERHMYMAYNLWEEAGKCSSLVAVLERTHLDGIREYWSTSYLVDMVALSEVPTVKEQTSTVKFFASVGVVIVTLISIYLWRKN</sequence>
<dbReference type="PANTHER" id="PTHR21530:SF7">
    <property type="entry name" value="TRAB DOMAIN-CONTAINING PROTEIN"/>
    <property type="match status" value="1"/>
</dbReference>
<comment type="caution">
    <text evidence="2">The sequence shown here is derived from an EMBL/GenBank/DDBJ whole genome shotgun (WGS) entry which is preliminary data.</text>
</comment>
<keyword evidence="1" id="KW-0812">Transmembrane</keyword>
<dbReference type="OrthoDB" id="48306at2759"/>
<dbReference type="PANTHER" id="PTHR21530">
    <property type="entry name" value="PHEROMONE SHUTDOWN PROTEIN"/>
    <property type="match status" value="1"/>
</dbReference>
<feature type="transmembrane region" description="Helical" evidence="1">
    <location>
        <begin position="160"/>
        <end position="177"/>
    </location>
</feature>
<protein>
    <submittedName>
        <fullName evidence="2">Uncharacterized protein</fullName>
    </submittedName>
</protein>
<reference evidence="2" key="1">
    <citation type="submission" date="2020-01" db="EMBL/GenBank/DDBJ databases">
        <title>Genome sequence of Kobresia littledalei, the first chromosome-level genome in the family Cyperaceae.</title>
        <authorList>
            <person name="Qu G."/>
        </authorList>
    </citation>
    <scope>NUCLEOTIDE SEQUENCE</scope>
    <source>
        <strain evidence="2">C.B.Clarke</strain>
        <tissue evidence="2">Leaf</tissue>
    </source>
</reference>
<proteinExistence type="predicted"/>
<dbReference type="Proteomes" id="UP000623129">
    <property type="component" value="Unassembled WGS sequence"/>
</dbReference>
<dbReference type="InterPro" id="IPR046345">
    <property type="entry name" value="TraB_PrgY-like"/>
</dbReference>
<evidence type="ECO:0000256" key="1">
    <source>
        <dbReference type="SAM" id="Phobius"/>
    </source>
</evidence>
<name>A0A833RB19_9POAL</name>
<dbReference type="EMBL" id="SWLB01000011">
    <property type="protein sequence ID" value="KAF3332961.1"/>
    <property type="molecule type" value="Genomic_DNA"/>
</dbReference>
<keyword evidence="3" id="KW-1185">Reference proteome</keyword>
<evidence type="ECO:0000313" key="2">
    <source>
        <dbReference type="EMBL" id="KAF3332961.1"/>
    </source>
</evidence>